<sequence length="163" mass="17315">MALSLAIGAGYVLGRTKKMKLALAMGSLVAGKRMRLDPRALANLVDEQLRNNPELKEMGGQLREDLRGAGSAASGALVERQIENLADRLHGRTERVREQLGAGSEVPEDGEIEEAKEVGDTEEAGEVGESRKTGKVRKAGTARAARSAGAARPTASKAREGRR</sequence>
<comment type="caution">
    <text evidence="2">The sequence shown here is derived from an EMBL/GenBank/DDBJ whole genome shotgun (WGS) entry which is preliminary data.</text>
</comment>
<keyword evidence="3" id="KW-1185">Reference proteome</keyword>
<evidence type="ECO:0000313" key="2">
    <source>
        <dbReference type="EMBL" id="MCN9243480.1"/>
    </source>
</evidence>
<evidence type="ECO:0000256" key="1">
    <source>
        <dbReference type="SAM" id="MobiDB-lite"/>
    </source>
</evidence>
<feature type="compositionally biased region" description="Low complexity" evidence="1">
    <location>
        <begin position="141"/>
        <end position="156"/>
    </location>
</feature>
<proteinExistence type="predicted"/>
<name>A0ABT0ZIW0_9ACTN</name>
<evidence type="ECO:0000313" key="3">
    <source>
        <dbReference type="Proteomes" id="UP001523219"/>
    </source>
</evidence>
<feature type="compositionally biased region" description="Basic and acidic residues" evidence="1">
    <location>
        <begin position="89"/>
        <end position="98"/>
    </location>
</feature>
<reference evidence="2 3" key="1">
    <citation type="submission" date="2022-05" db="EMBL/GenBank/DDBJ databases">
        <title>Streptomyces sp. nov. RY43-2 isolated from soil of a peat swamp forest.</title>
        <authorList>
            <person name="Kanchanasin P."/>
            <person name="Tanasupawat S."/>
            <person name="Phongsopitanun W."/>
        </authorList>
    </citation>
    <scope>NUCLEOTIDE SEQUENCE [LARGE SCALE GENOMIC DNA]</scope>
    <source>
        <strain evidence="2 3">RY43-2</strain>
    </source>
</reference>
<accession>A0ABT0ZIW0</accession>
<feature type="region of interest" description="Disordered" evidence="1">
    <location>
        <begin position="89"/>
        <end position="163"/>
    </location>
</feature>
<dbReference type="EMBL" id="JAMWMR010000022">
    <property type="protein sequence ID" value="MCN9243480.1"/>
    <property type="molecule type" value="Genomic_DNA"/>
</dbReference>
<dbReference type="Proteomes" id="UP001523219">
    <property type="component" value="Unassembled WGS sequence"/>
</dbReference>
<protein>
    <submittedName>
        <fullName evidence="2">DNA primase</fullName>
    </submittedName>
</protein>
<gene>
    <name evidence="2" type="ORF">NGF19_22280</name>
</gene>
<organism evidence="2 3">
    <name type="scientific">Streptomyces macrolidinus</name>
    <dbReference type="NCBI Taxonomy" id="2952607"/>
    <lineage>
        <taxon>Bacteria</taxon>
        <taxon>Bacillati</taxon>
        <taxon>Actinomycetota</taxon>
        <taxon>Actinomycetes</taxon>
        <taxon>Kitasatosporales</taxon>
        <taxon>Streptomycetaceae</taxon>
        <taxon>Streptomyces</taxon>
    </lineage>
</organism>